<sequence>MQQTENYINAMADYFDQSVATSSDDQLFAAGYLRGHIDLAVGTLQLQEQAFSVDTLQQQVAQSLQQAISAGELNDADQALVVDIWQHLQQLPC</sequence>
<dbReference type="EMBL" id="SACS01000008">
    <property type="protein sequence ID" value="RVU37652.1"/>
    <property type="molecule type" value="Genomic_DNA"/>
</dbReference>
<dbReference type="RefSeq" id="WP_127698806.1">
    <property type="nucleotide sequence ID" value="NZ_SACS01000008.1"/>
</dbReference>
<proteinExistence type="predicted"/>
<dbReference type="OrthoDB" id="5600394at2"/>
<evidence type="ECO:0000313" key="2">
    <source>
        <dbReference type="Proteomes" id="UP000283077"/>
    </source>
</evidence>
<reference evidence="1 2" key="1">
    <citation type="submission" date="2019-01" db="EMBL/GenBank/DDBJ databases">
        <authorList>
            <person name="Chen W.-M."/>
        </authorList>
    </citation>
    <scope>NUCLEOTIDE SEQUENCE [LARGE SCALE GENOMIC DNA]</scope>
    <source>
        <strain evidence="1 2">KYPC3</strain>
    </source>
</reference>
<gene>
    <name evidence="1" type="ORF">EOE67_09245</name>
</gene>
<dbReference type="Proteomes" id="UP000283077">
    <property type="component" value="Unassembled WGS sequence"/>
</dbReference>
<protein>
    <submittedName>
        <fullName evidence="1">YfcL family protein</fullName>
    </submittedName>
</protein>
<comment type="caution">
    <text evidence="1">The sequence shown here is derived from an EMBL/GenBank/DDBJ whole genome shotgun (WGS) entry which is preliminary data.</text>
</comment>
<dbReference type="Pfam" id="PF08891">
    <property type="entry name" value="YfcL"/>
    <property type="match status" value="1"/>
</dbReference>
<accession>A0A437QT24</accession>
<dbReference type="AlphaFoldDB" id="A0A437QT24"/>
<organism evidence="1 2">
    <name type="scientific">Rheinheimera riviphila</name>
    <dbReference type="NCBI Taxonomy" id="1834037"/>
    <lineage>
        <taxon>Bacteria</taxon>
        <taxon>Pseudomonadati</taxon>
        <taxon>Pseudomonadota</taxon>
        <taxon>Gammaproteobacteria</taxon>
        <taxon>Chromatiales</taxon>
        <taxon>Chromatiaceae</taxon>
        <taxon>Rheinheimera</taxon>
    </lineage>
</organism>
<evidence type="ECO:0000313" key="1">
    <source>
        <dbReference type="EMBL" id="RVU37652.1"/>
    </source>
</evidence>
<name>A0A437QT24_9GAMM</name>
<dbReference type="InterPro" id="IPR014987">
    <property type="entry name" value="UPF_YfcL"/>
</dbReference>
<keyword evidence="2" id="KW-1185">Reference proteome</keyword>